<dbReference type="Pfam" id="PF07992">
    <property type="entry name" value="Pyr_redox_2"/>
    <property type="match status" value="1"/>
</dbReference>
<keyword evidence="2" id="KW-0285">Flavoprotein</keyword>
<dbReference type="PANTHER" id="PTHR43735:SF3">
    <property type="entry name" value="FERROPTOSIS SUPPRESSOR PROTEIN 1"/>
    <property type="match status" value="1"/>
</dbReference>
<organism evidence="6 7">
    <name type="scientific">Tieghemostelium lacteum</name>
    <name type="common">Slime mold</name>
    <name type="synonym">Dictyostelium lacteum</name>
    <dbReference type="NCBI Taxonomy" id="361077"/>
    <lineage>
        <taxon>Eukaryota</taxon>
        <taxon>Amoebozoa</taxon>
        <taxon>Evosea</taxon>
        <taxon>Eumycetozoa</taxon>
        <taxon>Dictyostelia</taxon>
        <taxon>Dictyosteliales</taxon>
        <taxon>Raperosteliaceae</taxon>
        <taxon>Tieghemostelium</taxon>
    </lineage>
</organism>
<sequence>MNYYIGSTVLGLVSLFIFNKYLKNLQQSSIKKTVVVVGGGYAGMMVCKILDSKFNVILIEQRNAFFHKVGSPRILAEYEYYKKLYMSYENIVRYGRVIHQTAIDISSEKVVLKNGEEVTFDYLVIATGTTNPGPYKSNLPVHEAPQFLHNLTKTLKDAKKILIVGGGGVGVEVAGEIVHLYNDKEITIISHSEKLVCKTFSDKFHTNLQKKLSDHNIQVIVDKLQFPKDQQRALEESSFIVPFVSEKSVYTTDSGRQLEADLVFWTVGNKLNNTPLQNHFYKALNENGRVKVNRQLQVEGYQNIFAVGDINNIDEMKNAYHAHYHGTIAANNIISLDSSKDKINAKLSSHKSMKPSLVVSFGPSDGIGQMYGWYIGSYFATIIQSKHLFTDTFYQLMNKPKPIYFSKI</sequence>
<dbReference type="GO" id="GO:0050660">
    <property type="term" value="F:flavin adenine dinucleotide binding"/>
    <property type="evidence" value="ECO:0007669"/>
    <property type="project" value="TreeGrafter"/>
</dbReference>
<dbReference type="PRINTS" id="PR00469">
    <property type="entry name" value="PNDRDTASEII"/>
</dbReference>
<dbReference type="PANTHER" id="PTHR43735">
    <property type="entry name" value="APOPTOSIS-INDUCING FACTOR 1"/>
    <property type="match status" value="1"/>
</dbReference>
<reference evidence="6 7" key="1">
    <citation type="submission" date="2015-12" db="EMBL/GenBank/DDBJ databases">
        <title>Dictyostelia acquired genes for synthesis and detection of signals that induce cell-type specialization by lateral gene transfer from prokaryotes.</title>
        <authorList>
            <person name="Gloeckner G."/>
            <person name="Schaap P."/>
        </authorList>
    </citation>
    <scope>NUCLEOTIDE SEQUENCE [LARGE SCALE GENOMIC DNA]</scope>
    <source>
        <strain evidence="6 7">TK</strain>
    </source>
</reference>
<dbReference type="STRING" id="361077.A0A151ZIZ8"/>
<evidence type="ECO:0000313" key="7">
    <source>
        <dbReference type="Proteomes" id="UP000076078"/>
    </source>
</evidence>
<evidence type="ECO:0000256" key="4">
    <source>
        <dbReference type="ARBA" id="ARBA00023002"/>
    </source>
</evidence>
<dbReference type="Proteomes" id="UP000076078">
    <property type="component" value="Unassembled WGS sequence"/>
</dbReference>
<gene>
    <name evidence="6" type="ORF">DLAC_11604</name>
</gene>
<dbReference type="EMBL" id="LODT01000023">
    <property type="protein sequence ID" value="KYQ93971.1"/>
    <property type="molecule type" value="Genomic_DNA"/>
</dbReference>
<comment type="similarity">
    <text evidence="1">Belongs to the FAD-dependent oxidoreductase family.</text>
</comment>
<dbReference type="Gene3D" id="3.50.50.100">
    <property type="match status" value="1"/>
</dbReference>
<evidence type="ECO:0000313" key="6">
    <source>
        <dbReference type="EMBL" id="KYQ93971.1"/>
    </source>
</evidence>
<dbReference type="AlphaFoldDB" id="A0A151ZIZ8"/>
<keyword evidence="4" id="KW-0560">Oxidoreductase</keyword>
<dbReference type="PRINTS" id="PR00368">
    <property type="entry name" value="FADPNR"/>
</dbReference>
<dbReference type="SUPFAM" id="SSF51905">
    <property type="entry name" value="FAD/NAD(P)-binding domain"/>
    <property type="match status" value="2"/>
</dbReference>
<protein>
    <recommendedName>
        <fullName evidence="5">FAD/NAD(P)-binding domain-containing protein</fullName>
    </recommendedName>
</protein>
<dbReference type="InParanoid" id="A0A151ZIZ8"/>
<dbReference type="FunCoup" id="A0A151ZIZ8">
    <property type="interactions" value="26"/>
</dbReference>
<keyword evidence="7" id="KW-1185">Reference proteome</keyword>
<comment type="caution">
    <text evidence="6">The sequence shown here is derived from an EMBL/GenBank/DDBJ whole genome shotgun (WGS) entry which is preliminary data.</text>
</comment>
<keyword evidence="3" id="KW-0274">FAD</keyword>
<name>A0A151ZIZ8_TIELA</name>
<dbReference type="GO" id="GO:0004174">
    <property type="term" value="F:electron-transferring-flavoprotein dehydrogenase activity"/>
    <property type="evidence" value="ECO:0007669"/>
    <property type="project" value="TreeGrafter"/>
</dbReference>
<evidence type="ECO:0000259" key="5">
    <source>
        <dbReference type="Pfam" id="PF07992"/>
    </source>
</evidence>
<evidence type="ECO:0000256" key="3">
    <source>
        <dbReference type="ARBA" id="ARBA00022827"/>
    </source>
</evidence>
<dbReference type="OMA" id="MAVTHQL"/>
<dbReference type="OrthoDB" id="202203at2759"/>
<accession>A0A151ZIZ8</accession>
<proteinExistence type="inferred from homology"/>
<dbReference type="InterPro" id="IPR036188">
    <property type="entry name" value="FAD/NAD-bd_sf"/>
</dbReference>
<dbReference type="InterPro" id="IPR023753">
    <property type="entry name" value="FAD/NAD-binding_dom"/>
</dbReference>
<dbReference type="GO" id="GO:0005737">
    <property type="term" value="C:cytoplasm"/>
    <property type="evidence" value="ECO:0007669"/>
    <property type="project" value="TreeGrafter"/>
</dbReference>
<evidence type="ECO:0000256" key="2">
    <source>
        <dbReference type="ARBA" id="ARBA00022630"/>
    </source>
</evidence>
<feature type="domain" description="FAD/NAD(P)-binding" evidence="5">
    <location>
        <begin position="33"/>
        <end position="326"/>
    </location>
</feature>
<evidence type="ECO:0000256" key="1">
    <source>
        <dbReference type="ARBA" id="ARBA00006442"/>
    </source>
</evidence>